<name>A0A1H8YME4_9PSEU</name>
<keyword evidence="4" id="KW-1185">Reference proteome</keyword>
<evidence type="ECO:0000256" key="2">
    <source>
        <dbReference type="SAM" id="SignalP"/>
    </source>
</evidence>
<evidence type="ECO:0000313" key="3">
    <source>
        <dbReference type="EMBL" id="SEP53243.1"/>
    </source>
</evidence>
<sequence length="88" mass="9009">MNPLWHKAIALAVVAGSTAAPGLAPPSSIGADGVGDPYFPQDGDPARPDSFAGDTTVRATAKQDLDRFRPRPGGLRRQLGDGERGAGA</sequence>
<proteinExistence type="predicted"/>
<protein>
    <submittedName>
        <fullName evidence="3">Uncharacterized protein</fullName>
    </submittedName>
</protein>
<feature type="compositionally biased region" description="Basic and acidic residues" evidence="1">
    <location>
        <begin position="78"/>
        <end position="88"/>
    </location>
</feature>
<dbReference type="Proteomes" id="UP000198582">
    <property type="component" value="Unassembled WGS sequence"/>
</dbReference>
<gene>
    <name evidence="3" type="ORF">SAMN04489732_12581</name>
</gene>
<dbReference type="STRING" id="394193.SAMN04489732_12581"/>
<feature type="chain" id="PRO_5038741250" evidence="2">
    <location>
        <begin position="20"/>
        <end position="88"/>
    </location>
</feature>
<feature type="region of interest" description="Disordered" evidence="1">
    <location>
        <begin position="20"/>
        <end position="88"/>
    </location>
</feature>
<feature type="signal peptide" evidence="2">
    <location>
        <begin position="1"/>
        <end position="19"/>
    </location>
</feature>
<evidence type="ECO:0000313" key="4">
    <source>
        <dbReference type="Proteomes" id="UP000198582"/>
    </source>
</evidence>
<dbReference type="AlphaFoldDB" id="A0A1H8YME4"/>
<evidence type="ECO:0000256" key="1">
    <source>
        <dbReference type="SAM" id="MobiDB-lite"/>
    </source>
</evidence>
<organism evidence="3 4">
    <name type="scientific">Amycolatopsis saalfeldensis</name>
    <dbReference type="NCBI Taxonomy" id="394193"/>
    <lineage>
        <taxon>Bacteria</taxon>
        <taxon>Bacillati</taxon>
        <taxon>Actinomycetota</taxon>
        <taxon>Actinomycetes</taxon>
        <taxon>Pseudonocardiales</taxon>
        <taxon>Pseudonocardiaceae</taxon>
        <taxon>Amycolatopsis</taxon>
    </lineage>
</organism>
<dbReference type="RefSeq" id="WP_218156976.1">
    <property type="nucleotide sequence ID" value="NZ_FOEF01000025.1"/>
</dbReference>
<keyword evidence="2" id="KW-0732">Signal</keyword>
<dbReference type="EMBL" id="FOEF01000025">
    <property type="protein sequence ID" value="SEP53243.1"/>
    <property type="molecule type" value="Genomic_DNA"/>
</dbReference>
<reference evidence="3 4" key="1">
    <citation type="submission" date="2016-10" db="EMBL/GenBank/DDBJ databases">
        <authorList>
            <person name="de Groot N.N."/>
        </authorList>
    </citation>
    <scope>NUCLEOTIDE SEQUENCE [LARGE SCALE GENOMIC DNA]</scope>
    <source>
        <strain evidence="3 4">DSM 44993</strain>
    </source>
</reference>
<accession>A0A1H8YME4</accession>